<accession>A0A5C6RVQ6</accession>
<evidence type="ECO:0000259" key="1">
    <source>
        <dbReference type="Pfam" id="PF14088"/>
    </source>
</evidence>
<dbReference type="AlphaFoldDB" id="A0A5C6RVQ6"/>
<organism evidence="2 3">
    <name type="scientific">Vicingus serpentipes</name>
    <dbReference type="NCBI Taxonomy" id="1926625"/>
    <lineage>
        <taxon>Bacteria</taxon>
        <taxon>Pseudomonadati</taxon>
        <taxon>Bacteroidota</taxon>
        <taxon>Flavobacteriia</taxon>
        <taxon>Flavobacteriales</taxon>
        <taxon>Vicingaceae</taxon>
        <taxon>Vicingus</taxon>
    </lineage>
</organism>
<dbReference type="Proteomes" id="UP000321721">
    <property type="component" value="Unassembled WGS sequence"/>
</dbReference>
<name>A0A5C6RVQ6_9FLAO</name>
<protein>
    <submittedName>
        <fullName evidence="2">DUF4268 domain-containing protein</fullName>
    </submittedName>
</protein>
<dbReference type="RefSeq" id="WP_147099304.1">
    <property type="nucleotide sequence ID" value="NZ_VOOS01000002.1"/>
</dbReference>
<keyword evidence="3" id="KW-1185">Reference proteome</keyword>
<sequence>MFTKEEKKAIKTEFWTSFGVYMRKHNKEFGRVHWVNYKTKIKDLYFRLDLTSKKATFSIDLQHVDDGIRELFYEQFTELKVVLHDAVGEELIWDEIVFNEFEKPVSKIHIELENVNIYNKNDWQEVFVFFEKRIVGLHRFWLDFNEIFIQLQN</sequence>
<reference evidence="2 3" key="1">
    <citation type="submission" date="2019-08" db="EMBL/GenBank/DDBJ databases">
        <title>Genome of Vicingus serpentipes NCIMB 15042.</title>
        <authorList>
            <person name="Bowman J.P."/>
        </authorList>
    </citation>
    <scope>NUCLEOTIDE SEQUENCE [LARGE SCALE GENOMIC DNA]</scope>
    <source>
        <strain evidence="2 3">NCIMB 15042</strain>
    </source>
</reference>
<dbReference type="Pfam" id="PF14088">
    <property type="entry name" value="DUF4268"/>
    <property type="match status" value="1"/>
</dbReference>
<proteinExistence type="predicted"/>
<comment type="caution">
    <text evidence="2">The sequence shown here is derived from an EMBL/GenBank/DDBJ whole genome shotgun (WGS) entry which is preliminary data.</text>
</comment>
<gene>
    <name evidence="2" type="ORF">FRY74_05205</name>
</gene>
<dbReference type="EMBL" id="VOOS01000002">
    <property type="protein sequence ID" value="TXB65969.1"/>
    <property type="molecule type" value="Genomic_DNA"/>
</dbReference>
<dbReference type="OrthoDB" id="1467516at2"/>
<evidence type="ECO:0000313" key="2">
    <source>
        <dbReference type="EMBL" id="TXB65969.1"/>
    </source>
</evidence>
<evidence type="ECO:0000313" key="3">
    <source>
        <dbReference type="Proteomes" id="UP000321721"/>
    </source>
</evidence>
<dbReference type="InterPro" id="IPR025364">
    <property type="entry name" value="DUF4268"/>
</dbReference>
<feature type="domain" description="DUF4268" evidence="1">
    <location>
        <begin position="10"/>
        <end position="143"/>
    </location>
</feature>